<organism evidence="1 2">
    <name type="scientific">Fonsecaea erecta</name>
    <dbReference type="NCBI Taxonomy" id="1367422"/>
    <lineage>
        <taxon>Eukaryota</taxon>
        <taxon>Fungi</taxon>
        <taxon>Dikarya</taxon>
        <taxon>Ascomycota</taxon>
        <taxon>Pezizomycotina</taxon>
        <taxon>Eurotiomycetes</taxon>
        <taxon>Chaetothyriomycetidae</taxon>
        <taxon>Chaetothyriales</taxon>
        <taxon>Herpotrichiellaceae</taxon>
        <taxon>Fonsecaea</taxon>
    </lineage>
</organism>
<dbReference type="Proteomes" id="UP000078343">
    <property type="component" value="Unassembled WGS sequence"/>
</dbReference>
<reference evidence="1 2" key="1">
    <citation type="submission" date="2016-04" db="EMBL/GenBank/DDBJ databases">
        <title>Draft genome of Fonsecaea erecta CBS 125763.</title>
        <authorList>
            <person name="Weiss V.A."/>
            <person name="Vicente V.A."/>
            <person name="Raittz R.T."/>
            <person name="Moreno L.F."/>
            <person name="De Souza E.M."/>
            <person name="Pedrosa F.O."/>
            <person name="Steffens M.B."/>
            <person name="Faoro H."/>
            <person name="Tadra-Sfeir M.Z."/>
            <person name="Najafzadeh M.J."/>
            <person name="Felipe M.S."/>
            <person name="Teixeira M."/>
            <person name="Sun J."/>
            <person name="Xi L."/>
            <person name="Gomes R."/>
            <person name="De Azevedo C.M."/>
            <person name="Salgado C.G."/>
            <person name="Da Silva M.B."/>
            <person name="Nascimento M.F."/>
            <person name="Queiroz-Telles F."/>
            <person name="Attili D.S."/>
            <person name="Gorbushina A."/>
        </authorList>
    </citation>
    <scope>NUCLEOTIDE SEQUENCE [LARGE SCALE GENOMIC DNA]</scope>
    <source>
        <strain evidence="1 2">CBS 125763</strain>
    </source>
</reference>
<protein>
    <submittedName>
        <fullName evidence="1">Uncharacterized protein</fullName>
    </submittedName>
</protein>
<dbReference type="AlphaFoldDB" id="A0A178ZL47"/>
<dbReference type="OrthoDB" id="4125644at2759"/>
<comment type="caution">
    <text evidence="1">The sequence shown here is derived from an EMBL/GenBank/DDBJ whole genome shotgun (WGS) entry which is preliminary data.</text>
</comment>
<name>A0A178ZL47_9EURO</name>
<accession>A0A178ZL47</accession>
<proteinExistence type="predicted"/>
<gene>
    <name evidence="1" type="ORF">AYL99_05394</name>
</gene>
<dbReference type="EMBL" id="LVYI01000004">
    <property type="protein sequence ID" value="OAP60392.1"/>
    <property type="molecule type" value="Genomic_DNA"/>
</dbReference>
<dbReference type="GeneID" id="30009562"/>
<evidence type="ECO:0000313" key="1">
    <source>
        <dbReference type="EMBL" id="OAP60392.1"/>
    </source>
</evidence>
<keyword evidence="2" id="KW-1185">Reference proteome</keyword>
<dbReference type="RefSeq" id="XP_018693759.1">
    <property type="nucleotide sequence ID" value="XM_018836906.1"/>
</dbReference>
<sequence length="193" mass="22253">MTTRPVPDIIPEIKKWLDANLEKITSFWLHADWRGWARFDLYAHLAKGMCREVRPDHPRWDYVVSHSVRVWGENDPEVDLTVEPAANQNLDNVAIWICTATPGENDTSFPNFVEKFQREWKLVQDLTKKTGGSDGDFQGGKLLFLGIGEKAYDEEELAFGDLKPQYFGFGGRTEYEVAVYMYYLWLDLPVGES</sequence>
<evidence type="ECO:0000313" key="2">
    <source>
        <dbReference type="Proteomes" id="UP000078343"/>
    </source>
</evidence>